<proteinExistence type="predicted"/>
<protein>
    <submittedName>
        <fullName evidence="5">DNA-binding FadR family transcriptional regulator</fullName>
    </submittedName>
</protein>
<dbReference type="GO" id="GO:0003700">
    <property type="term" value="F:DNA-binding transcription factor activity"/>
    <property type="evidence" value="ECO:0007669"/>
    <property type="project" value="InterPro"/>
</dbReference>
<keyword evidence="1" id="KW-0805">Transcription regulation</keyword>
<name>A0A2T5J690_9SPHI</name>
<dbReference type="RefSeq" id="WP_107830334.1">
    <property type="nucleotide sequence ID" value="NZ_CP160205.1"/>
</dbReference>
<gene>
    <name evidence="5" type="ORF">C8P68_10770</name>
</gene>
<organism evidence="5 6">
    <name type="scientific">Mucilaginibacter yixingensis</name>
    <dbReference type="NCBI Taxonomy" id="1295612"/>
    <lineage>
        <taxon>Bacteria</taxon>
        <taxon>Pseudomonadati</taxon>
        <taxon>Bacteroidota</taxon>
        <taxon>Sphingobacteriia</taxon>
        <taxon>Sphingobacteriales</taxon>
        <taxon>Sphingobacteriaceae</taxon>
        <taxon>Mucilaginibacter</taxon>
    </lineage>
</organism>
<dbReference type="InterPro" id="IPR008920">
    <property type="entry name" value="TF_FadR/GntR_C"/>
</dbReference>
<dbReference type="InterPro" id="IPR036388">
    <property type="entry name" value="WH-like_DNA-bd_sf"/>
</dbReference>
<dbReference type="AlphaFoldDB" id="A0A2T5J690"/>
<dbReference type="Pfam" id="PF00392">
    <property type="entry name" value="GntR"/>
    <property type="match status" value="1"/>
</dbReference>
<dbReference type="SMART" id="SM00895">
    <property type="entry name" value="FCD"/>
    <property type="match status" value="1"/>
</dbReference>
<dbReference type="Pfam" id="PF07729">
    <property type="entry name" value="FCD"/>
    <property type="match status" value="1"/>
</dbReference>
<evidence type="ECO:0000256" key="1">
    <source>
        <dbReference type="ARBA" id="ARBA00023015"/>
    </source>
</evidence>
<dbReference type="PANTHER" id="PTHR43537:SF47">
    <property type="entry name" value="REGULATORY PROTEIN GNTR HTH"/>
    <property type="match status" value="1"/>
</dbReference>
<dbReference type="CDD" id="cd07377">
    <property type="entry name" value="WHTH_GntR"/>
    <property type="match status" value="1"/>
</dbReference>
<accession>A0A2T5J690</accession>
<dbReference type="InterPro" id="IPR000524">
    <property type="entry name" value="Tscrpt_reg_HTH_GntR"/>
</dbReference>
<dbReference type="PROSITE" id="PS50949">
    <property type="entry name" value="HTH_GNTR"/>
    <property type="match status" value="1"/>
</dbReference>
<dbReference type="Gene3D" id="1.10.10.10">
    <property type="entry name" value="Winged helix-like DNA-binding domain superfamily/Winged helix DNA-binding domain"/>
    <property type="match status" value="1"/>
</dbReference>
<comment type="caution">
    <text evidence="5">The sequence shown here is derived from an EMBL/GenBank/DDBJ whole genome shotgun (WGS) entry which is preliminary data.</text>
</comment>
<dbReference type="EMBL" id="QAOQ01000007">
    <property type="protein sequence ID" value="PTQ94009.1"/>
    <property type="molecule type" value="Genomic_DNA"/>
</dbReference>
<evidence type="ECO:0000259" key="4">
    <source>
        <dbReference type="PROSITE" id="PS50949"/>
    </source>
</evidence>
<keyword evidence="6" id="KW-1185">Reference proteome</keyword>
<dbReference type="SMART" id="SM00345">
    <property type="entry name" value="HTH_GNTR"/>
    <property type="match status" value="1"/>
</dbReference>
<reference evidence="5 6" key="1">
    <citation type="submission" date="2018-04" db="EMBL/GenBank/DDBJ databases">
        <title>Genomic Encyclopedia of Archaeal and Bacterial Type Strains, Phase II (KMG-II): from individual species to whole genera.</title>
        <authorList>
            <person name="Goeker M."/>
        </authorList>
    </citation>
    <scope>NUCLEOTIDE SEQUENCE [LARGE SCALE GENOMIC DNA]</scope>
    <source>
        <strain evidence="5 6">DSM 26809</strain>
    </source>
</reference>
<dbReference type="OrthoDB" id="9799482at2"/>
<dbReference type="Proteomes" id="UP000244168">
    <property type="component" value="Unassembled WGS sequence"/>
</dbReference>
<dbReference type="SUPFAM" id="SSF46785">
    <property type="entry name" value="Winged helix' DNA-binding domain"/>
    <property type="match status" value="1"/>
</dbReference>
<keyword evidence="3" id="KW-0804">Transcription</keyword>
<dbReference type="Gene3D" id="1.20.120.530">
    <property type="entry name" value="GntR ligand-binding domain-like"/>
    <property type="match status" value="1"/>
</dbReference>
<dbReference type="PANTHER" id="PTHR43537">
    <property type="entry name" value="TRANSCRIPTIONAL REGULATOR, GNTR FAMILY"/>
    <property type="match status" value="1"/>
</dbReference>
<evidence type="ECO:0000313" key="6">
    <source>
        <dbReference type="Proteomes" id="UP000244168"/>
    </source>
</evidence>
<dbReference type="InterPro" id="IPR011711">
    <property type="entry name" value="GntR_C"/>
</dbReference>
<evidence type="ECO:0000256" key="2">
    <source>
        <dbReference type="ARBA" id="ARBA00023125"/>
    </source>
</evidence>
<keyword evidence="2 5" id="KW-0238">DNA-binding</keyword>
<evidence type="ECO:0000313" key="5">
    <source>
        <dbReference type="EMBL" id="PTQ94009.1"/>
    </source>
</evidence>
<dbReference type="InterPro" id="IPR036390">
    <property type="entry name" value="WH_DNA-bd_sf"/>
</dbReference>
<evidence type="ECO:0000256" key="3">
    <source>
        <dbReference type="ARBA" id="ARBA00023163"/>
    </source>
</evidence>
<dbReference type="PRINTS" id="PR00035">
    <property type="entry name" value="HTHGNTR"/>
</dbReference>
<dbReference type="SUPFAM" id="SSF48008">
    <property type="entry name" value="GntR ligand-binding domain-like"/>
    <property type="match status" value="1"/>
</dbReference>
<sequence length="217" mass="24624">MLIQKRSLAEEVAARLQEQISLGHYKVNEKLPIEPELMKAFGVGRSTIREAIKLLANSGLLRVQQGVGTFVERTTSGAEPMDQRLKRAKVTDLDEIRQLLEMKIAEKAAANRTDRNIEEISMHLTERKIAADANMVEAAVEADIQFHIAIAEASGNQILADLYKSAAIHLKQWFLQIHNNTHPYTETHHLHEQLLNCIVERDTANAWRTAEKIINYR</sequence>
<feature type="domain" description="HTH gntR-type" evidence="4">
    <location>
        <begin position="6"/>
        <end position="74"/>
    </location>
</feature>
<dbReference type="GO" id="GO:0003677">
    <property type="term" value="F:DNA binding"/>
    <property type="evidence" value="ECO:0007669"/>
    <property type="project" value="UniProtKB-KW"/>
</dbReference>